<organism evidence="1 2">
    <name type="scientific">Brenthis ino</name>
    <name type="common">lesser marbled fritillary</name>
    <dbReference type="NCBI Taxonomy" id="405034"/>
    <lineage>
        <taxon>Eukaryota</taxon>
        <taxon>Metazoa</taxon>
        <taxon>Ecdysozoa</taxon>
        <taxon>Arthropoda</taxon>
        <taxon>Hexapoda</taxon>
        <taxon>Insecta</taxon>
        <taxon>Pterygota</taxon>
        <taxon>Neoptera</taxon>
        <taxon>Endopterygota</taxon>
        <taxon>Lepidoptera</taxon>
        <taxon>Glossata</taxon>
        <taxon>Ditrysia</taxon>
        <taxon>Papilionoidea</taxon>
        <taxon>Nymphalidae</taxon>
        <taxon>Heliconiinae</taxon>
        <taxon>Argynnini</taxon>
        <taxon>Brenthis</taxon>
    </lineage>
</organism>
<dbReference type="Proteomes" id="UP000838878">
    <property type="component" value="Chromosome 2"/>
</dbReference>
<gene>
    <name evidence="1" type="ORF">BINO364_LOCUS7459</name>
</gene>
<proteinExistence type="predicted"/>
<dbReference type="AlphaFoldDB" id="A0A8J9Y8I8"/>
<evidence type="ECO:0000313" key="2">
    <source>
        <dbReference type="Proteomes" id="UP000838878"/>
    </source>
</evidence>
<feature type="non-terminal residue" evidence="1">
    <location>
        <position position="88"/>
    </location>
</feature>
<keyword evidence="2" id="KW-1185">Reference proteome</keyword>
<dbReference type="EMBL" id="OV170222">
    <property type="protein sequence ID" value="CAH0721349.1"/>
    <property type="molecule type" value="Genomic_DNA"/>
</dbReference>
<reference evidence="1" key="1">
    <citation type="submission" date="2021-12" db="EMBL/GenBank/DDBJ databases">
        <authorList>
            <person name="Martin H S."/>
        </authorList>
    </citation>
    <scope>NUCLEOTIDE SEQUENCE</scope>
</reference>
<protein>
    <submittedName>
        <fullName evidence="1">Uncharacterized protein</fullName>
    </submittedName>
</protein>
<sequence>MWDNANTAAGTVESDPLVARNASRIHRSIDSTGLGWRATHWEHSKRWKATGVTVICDRVSRAQCMLSSSVAKIRSLAISTTISVSTSV</sequence>
<evidence type="ECO:0000313" key="1">
    <source>
        <dbReference type="EMBL" id="CAH0721349.1"/>
    </source>
</evidence>
<name>A0A8J9Y8I8_9NEOP</name>
<accession>A0A8J9Y8I8</accession>